<dbReference type="AlphaFoldDB" id="A0A2J8V5G3"/>
<dbReference type="InterPro" id="IPR029627">
    <property type="entry name" value="CCSER"/>
</dbReference>
<dbReference type="EMBL" id="NDHI03003433">
    <property type="protein sequence ID" value="PNJ52773.1"/>
    <property type="molecule type" value="Genomic_DNA"/>
</dbReference>
<protein>
    <submittedName>
        <fullName evidence="4">CCSER1 isoform 4</fullName>
    </submittedName>
</protein>
<feature type="non-terminal residue" evidence="4">
    <location>
        <position position="1"/>
    </location>
</feature>
<comment type="similarity">
    <text evidence="1">Belongs to the CCSER family.</text>
</comment>
<feature type="region of interest" description="Disordered" evidence="3">
    <location>
        <begin position="58"/>
        <end position="80"/>
    </location>
</feature>
<evidence type="ECO:0000313" key="4">
    <source>
        <dbReference type="EMBL" id="PNJ52773.1"/>
    </source>
</evidence>
<evidence type="ECO:0000256" key="3">
    <source>
        <dbReference type="SAM" id="MobiDB-lite"/>
    </source>
</evidence>
<reference evidence="4" key="1">
    <citation type="submission" date="2017-12" db="EMBL/GenBank/DDBJ databases">
        <title>High-resolution comparative analysis of great ape genomes.</title>
        <authorList>
            <person name="Pollen A."/>
            <person name="Hastie A."/>
            <person name="Hormozdiari F."/>
            <person name="Dougherty M."/>
            <person name="Liu R."/>
            <person name="Chaisson M."/>
            <person name="Hoppe E."/>
            <person name="Hill C."/>
            <person name="Pang A."/>
            <person name="Hillier L."/>
            <person name="Baker C."/>
            <person name="Armstrong J."/>
            <person name="Shendure J."/>
            <person name="Paten B."/>
            <person name="Wilson R."/>
            <person name="Chao H."/>
            <person name="Schneider V."/>
            <person name="Ventura M."/>
            <person name="Kronenberg Z."/>
            <person name="Murali S."/>
            <person name="Gordon D."/>
            <person name="Cantsilieris S."/>
            <person name="Munson K."/>
            <person name="Nelson B."/>
            <person name="Raja A."/>
            <person name="Underwood J."/>
            <person name="Diekhans M."/>
            <person name="Fiddes I."/>
            <person name="Haussler D."/>
            <person name="Eichler E."/>
        </authorList>
    </citation>
    <scope>NUCLEOTIDE SEQUENCE [LARGE SCALE GENOMIC DNA]</scope>
    <source>
        <strain evidence="4">Susie</strain>
    </source>
</reference>
<sequence>AEHVRGIHPISDSKIIPTSGDHHIFNKTSYGYEANPAKVLASSLSPFREGRFIERRLRSSSEGTAGSSRMILKPKDGNIEEVNSLRKQRAGSSSSKMNSLGLRQISDHLNRCFTICSTELTFSKLTTFSEVTVTGI</sequence>
<dbReference type="PANTHER" id="PTHR22461:SF1">
    <property type="entry name" value="SERINE-RICH COILED-COIL DOMAIN-CONTAINING PROTEIN 1"/>
    <property type="match status" value="1"/>
</dbReference>
<accession>A0A2J8V5G3</accession>
<organism evidence="4">
    <name type="scientific">Pongo abelii</name>
    <name type="common">Sumatran orangutan</name>
    <name type="synonym">Pongo pygmaeus abelii</name>
    <dbReference type="NCBI Taxonomy" id="9601"/>
    <lineage>
        <taxon>Eukaryota</taxon>
        <taxon>Metazoa</taxon>
        <taxon>Chordata</taxon>
        <taxon>Craniata</taxon>
        <taxon>Vertebrata</taxon>
        <taxon>Euteleostomi</taxon>
        <taxon>Mammalia</taxon>
        <taxon>Eutheria</taxon>
        <taxon>Euarchontoglires</taxon>
        <taxon>Primates</taxon>
        <taxon>Haplorrhini</taxon>
        <taxon>Catarrhini</taxon>
        <taxon>Hominidae</taxon>
        <taxon>Pongo</taxon>
    </lineage>
</organism>
<name>A0A2J8V5G3_PONAB</name>
<evidence type="ECO:0000256" key="1">
    <source>
        <dbReference type="ARBA" id="ARBA00010949"/>
    </source>
</evidence>
<dbReference type="PANTHER" id="PTHR22461">
    <property type="entry name" value="SERINE-RICH COILED-COIL DOMAIN-CONTAINING PROTEIN 2-RELATED"/>
    <property type="match status" value="1"/>
</dbReference>
<evidence type="ECO:0000256" key="2">
    <source>
        <dbReference type="ARBA" id="ARBA00023054"/>
    </source>
</evidence>
<keyword evidence="2" id="KW-0175">Coiled coil</keyword>
<proteinExistence type="inferred from homology"/>
<comment type="caution">
    <text evidence="4">The sequence shown here is derived from an EMBL/GenBank/DDBJ whole genome shotgun (WGS) entry which is preliminary data.</text>
</comment>
<gene>
    <name evidence="4" type="ORF">CR201_G0022496</name>
</gene>